<dbReference type="Proteomes" id="UP000624709">
    <property type="component" value="Unassembled WGS sequence"/>
</dbReference>
<dbReference type="InterPro" id="IPR011009">
    <property type="entry name" value="Kinase-like_dom_sf"/>
</dbReference>
<feature type="domain" description="Aminoglycoside phosphotransferase" evidence="1">
    <location>
        <begin position="23"/>
        <end position="229"/>
    </location>
</feature>
<comment type="caution">
    <text evidence="2">The sequence shown here is derived from an EMBL/GenBank/DDBJ whole genome shotgun (WGS) entry which is preliminary data.</text>
</comment>
<accession>A0ABQ4BHZ6</accession>
<organism evidence="2 3">
    <name type="scientific">Actinoplanes palleronii</name>
    <dbReference type="NCBI Taxonomy" id="113570"/>
    <lineage>
        <taxon>Bacteria</taxon>
        <taxon>Bacillati</taxon>
        <taxon>Actinomycetota</taxon>
        <taxon>Actinomycetes</taxon>
        <taxon>Micromonosporales</taxon>
        <taxon>Micromonosporaceae</taxon>
        <taxon>Actinoplanes</taxon>
    </lineage>
</organism>
<dbReference type="Pfam" id="PF01636">
    <property type="entry name" value="APH"/>
    <property type="match status" value="1"/>
</dbReference>
<dbReference type="EMBL" id="BOMS01000102">
    <property type="protein sequence ID" value="GIE70309.1"/>
    <property type="molecule type" value="Genomic_DNA"/>
</dbReference>
<name>A0ABQ4BHZ6_9ACTN</name>
<reference evidence="2 3" key="1">
    <citation type="submission" date="2021-01" db="EMBL/GenBank/DDBJ databases">
        <title>Whole genome shotgun sequence of Actinoplanes palleronii NBRC 14916.</title>
        <authorList>
            <person name="Komaki H."/>
            <person name="Tamura T."/>
        </authorList>
    </citation>
    <scope>NUCLEOTIDE SEQUENCE [LARGE SCALE GENOMIC DNA]</scope>
    <source>
        <strain evidence="2 3">NBRC 14916</strain>
    </source>
</reference>
<evidence type="ECO:0000313" key="2">
    <source>
        <dbReference type="EMBL" id="GIE70309.1"/>
    </source>
</evidence>
<dbReference type="InterPro" id="IPR002575">
    <property type="entry name" value="Aminoglycoside_PTrfase"/>
</dbReference>
<sequence length="284" mass="31440">MTTAAPDPGVLARWRLTPGPLLGARSTLTWSVTRAGRPFVLQRLNPADSPDWRYPLRVAAALRARGWPTPDPAEAPLPTPDGVWLLCPELPGRPLISAGPGSAEQQRARGRLLAELHHDLAATGITEQCGGYHSPADVVADPELDRTLRSYEMIHPVDGGLLRRCREAAAEWFATHPTDAAPRSVIHGDFAPWNLLYDNGRLTGLLDFEFAHHTFQVADFALAWRGYQDPVIDGYHQVRPLSELERRLIRPVFHAWLFLGIAGADPATLDLTWNVAHLRKHSAR</sequence>
<protein>
    <recommendedName>
        <fullName evidence="1">Aminoglycoside phosphotransferase domain-containing protein</fullName>
    </recommendedName>
</protein>
<evidence type="ECO:0000259" key="1">
    <source>
        <dbReference type="Pfam" id="PF01636"/>
    </source>
</evidence>
<dbReference type="SUPFAM" id="SSF56112">
    <property type="entry name" value="Protein kinase-like (PK-like)"/>
    <property type="match status" value="1"/>
</dbReference>
<dbReference type="RefSeq" id="WP_203828354.1">
    <property type="nucleotide sequence ID" value="NZ_BAAATY010000030.1"/>
</dbReference>
<evidence type="ECO:0000313" key="3">
    <source>
        <dbReference type="Proteomes" id="UP000624709"/>
    </source>
</evidence>
<proteinExistence type="predicted"/>
<keyword evidence="3" id="KW-1185">Reference proteome</keyword>
<dbReference type="Gene3D" id="3.90.1200.10">
    <property type="match status" value="1"/>
</dbReference>
<gene>
    <name evidence="2" type="ORF">Apa02nite_064170</name>
</gene>